<dbReference type="AlphaFoldDB" id="A0A558FLA7"/>
<name>A0A558FLA7_9GAMM</name>
<evidence type="ECO:0000313" key="2">
    <source>
        <dbReference type="Proteomes" id="UP000316981"/>
    </source>
</evidence>
<protein>
    <submittedName>
        <fullName evidence="1">HNH endonuclease</fullName>
    </submittedName>
</protein>
<comment type="caution">
    <text evidence="1">The sequence shown here is derived from an EMBL/GenBank/DDBJ whole genome shotgun (WGS) entry which is preliminary data.</text>
</comment>
<gene>
    <name evidence="1" type="ORF">FPV60_03025</name>
</gene>
<dbReference type="GO" id="GO:0004519">
    <property type="term" value="F:endonuclease activity"/>
    <property type="evidence" value="ECO:0007669"/>
    <property type="project" value="UniProtKB-KW"/>
</dbReference>
<evidence type="ECO:0000313" key="1">
    <source>
        <dbReference type="EMBL" id="TVT86296.1"/>
    </source>
</evidence>
<keyword evidence="1" id="KW-0255">Endonuclease</keyword>
<dbReference type="Proteomes" id="UP000316981">
    <property type="component" value="Unassembled WGS sequence"/>
</dbReference>
<reference evidence="1 2" key="1">
    <citation type="submission" date="2019-07" db="EMBL/GenBank/DDBJ databases">
        <title>Draft Genome Sequence of the first blaOXA-58-Harboring Acinetobacter colistiniresistens clinical isolate from Brazil.</title>
        <authorList>
            <person name="Favaro L.S."/>
            <person name="Paula-Petroli S.B."/>
            <person name="Moura C.F."/>
            <person name="Tognim M.C.B."/>
            <person name="Venancio E.J."/>
            <person name="Yamada-Ogatta S.F."/>
            <person name="Carrara-Marroni F.E."/>
        </authorList>
    </citation>
    <scope>NUCLEOTIDE SEQUENCE [LARGE SCALE GENOMIC DNA]</scope>
    <source>
        <strain evidence="1 2">DL</strain>
    </source>
</reference>
<organism evidence="1 2">
    <name type="scientific">Acinetobacter colistiniresistens</name>
    <dbReference type="NCBI Taxonomy" id="280145"/>
    <lineage>
        <taxon>Bacteria</taxon>
        <taxon>Pseudomonadati</taxon>
        <taxon>Pseudomonadota</taxon>
        <taxon>Gammaproteobacteria</taxon>
        <taxon>Moraxellales</taxon>
        <taxon>Moraxellaceae</taxon>
        <taxon>Acinetobacter</taxon>
    </lineage>
</organism>
<dbReference type="EMBL" id="VMTP01000031">
    <property type="protein sequence ID" value="TVT86296.1"/>
    <property type="molecule type" value="Genomic_DNA"/>
</dbReference>
<proteinExistence type="predicted"/>
<keyword evidence="1" id="KW-0540">Nuclease</keyword>
<accession>A0A558FLA7</accession>
<sequence>MDRDEVWKKHEADIAKAERVKDRANKKGFKDKVWKAARAEYLTECPVCEECARRGHVSVALAVIHKINPMSDRVLFWDKRNWFAVCGPCHVRLTNNESIAVLEPIGAKANLYVVED</sequence>
<keyword evidence="1" id="KW-0378">Hydrolase</keyword>